<keyword evidence="3" id="KW-0445">Lipid transport</keyword>
<evidence type="ECO:0000256" key="3">
    <source>
        <dbReference type="ARBA" id="ARBA00023055"/>
    </source>
</evidence>
<dbReference type="PROSITE" id="PS50004">
    <property type="entry name" value="C2"/>
    <property type="match status" value="2"/>
</dbReference>
<evidence type="ECO:0000259" key="8">
    <source>
        <dbReference type="PROSITE" id="PS51847"/>
    </source>
</evidence>
<dbReference type="AlphaFoldDB" id="A0AAP0II56"/>
<dbReference type="GO" id="GO:0006869">
    <property type="term" value="P:lipid transport"/>
    <property type="evidence" value="ECO:0007669"/>
    <property type="project" value="UniProtKB-KW"/>
</dbReference>
<comment type="caution">
    <text evidence="9">The sequence shown here is derived from an EMBL/GenBank/DDBJ whole genome shotgun (WGS) entry which is preliminary data.</text>
</comment>
<dbReference type="GO" id="GO:0016020">
    <property type="term" value="C:membrane"/>
    <property type="evidence" value="ECO:0007669"/>
    <property type="project" value="UniProtKB-SubCell"/>
</dbReference>
<dbReference type="SMART" id="SM00239">
    <property type="entry name" value="C2"/>
    <property type="match status" value="3"/>
</dbReference>
<dbReference type="InterPro" id="IPR035892">
    <property type="entry name" value="C2_domain_sf"/>
</dbReference>
<protein>
    <submittedName>
        <fullName evidence="9">Uncharacterized protein</fullName>
    </submittedName>
</protein>
<evidence type="ECO:0000256" key="6">
    <source>
        <dbReference type="SAM" id="Coils"/>
    </source>
</evidence>
<feature type="domain" description="C2" evidence="7">
    <location>
        <begin position="599"/>
        <end position="712"/>
    </location>
</feature>
<feature type="domain" description="SMP-LTD" evidence="8">
    <location>
        <begin position="94"/>
        <end position="280"/>
    </location>
</feature>
<evidence type="ECO:0000256" key="5">
    <source>
        <dbReference type="ARBA" id="ARBA00023136"/>
    </source>
</evidence>
<dbReference type="PROSITE" id="PS51847">
    <property type="entry name" value="SMP"/>
    <property type="match status" value="1"/>
</dbReference>
<keyword evidence="5" id="KW-0472">Membrane</keyword>
<dbReference type="GO" id="GO:0008289">
    <property type="term" value="F:lipid binding"/>
    <property type="evidence" value="ECO:0007669"/>
    <property type="project" value="UniProtKB-KW"/>
</dbReference>
<dbReference type="Pfam" id="PF00168">
    <property type="entry name" value="C2"/>
    <property type="match status" value="3"/>
</dbReference>
<organism evidence="9 10">
    <name type="scientific">Stephania yunnanensis</name>
    <dbReference type="NCBI Taxonomy" id="152371"/>
    <lineage>
        <taxon>Eukaryota</taxon>
        <taxon>Viridiplantae</taxon>
        <taxon>Streptophyta</taxon>
        <taxon>Embryophyta</taxon>
        <taxon>Tracheophyta</taxon>
        <taxon>Spermatophyta</taxon>
        <taxon>Magnoliopsida</taxon>
        <taxon>Ranunculales</taxon>
        <taxon>Menispermaceae</taxon>
        <taxon>Menispermoideae</taxon>
        <taxon>Cissampelideae</taxon>
        <taxon>Stephania</taxon>
    </lineage>
</organism>
<keyword evidence="10" id="KW-1185">Reference proteome</keyword>
<proteinExistence type="predicted"/>
<dbReference type="Proteomes" id="UP001420932">
    <property type="component" value="Unassembled WGS sequence"/>
</dbReference>
<keyword evidence="4" id="KW-0446">Lipid-binding</keyword>
<feature type="domain" description="C2" evidence="7">
    <location>
        <begin position="468"/>
        <end position="582"/>
    </location>
</feature>
<evidence type="ECO:0000256" key="2">
    <source>
        <dbReference type="ARBA" id="ARBA00022448"/>
    </source>
</evidence>
<comment type="subcellular location">
    <subcellularLocation>
        <location evidence="1">Membrane</location>
    </subcellularLocation>
</comment>
<dbReference type="InterPro" id="IPR000008">
    <property type="entry name" value="C2_dom"/>
</dbReference>
<dbReference type="PANTHER" id="PTHR47264">
    <property type="entry name" value="OS01G0128800 PROTEIN"/>
    <property type="match status" value="1"/>
</dbReference>
<keyword evidence="6" id="KW-0175">Coiled coil</keyword>
<reference evidence="9 10" key="1">
    <citation type="submission" date="2024-01" db="EMBL/GenBank/DDBJ databases">
        <title>Genome assemblies of Stephania.</title>
        <authorList>
            <person name="Yang L."/>
        </authorList>
    </citation>
    <scope>NUCLEOTIDE SEQUENCE [LARGE SCALE GENOMIC DNA]</scope>
    <source>
        <strain evidence="9">YNDBR</strain>
        <tissue evidence="9">Leaf</tissue>
    </source>
</reference>
<dbReference type="CDD" id="cd21669">
    <property type="entry name" value="SMP_SF"/>
    <property type="match status" value="1"/>
</dbReference>
<dbReference type="SUPFAM" id="SSF49562">
    <property type="entry name" value="C2 domain (Calcium/lipid-binding domain, CaLB)"/>
    <property type="match status" value="3"/>
</dbReference>
<sequence length="830" mass="94383">MARRDERGLWVKQRQVMEFLEYVMEHRPMFQFWVPLVLVAWGVERWLVPLSNWVPLLVCVWATIQYGKFERHLLVDDFDKRLKQALLQNSHATPLEQCEWLNKFLMEVWPKFFNPKFSNTFSSIVEGRLKQRKPKLIESVELLEISLGSCPPTLGLHGTRWSTSGDQRILHMGFEWDSDDMSIMLFAKLAKPLRGTARIVVNSMHIKGNLLFMPILDGQAILYSFESTPEVRISVVFGSGGSQALPATELPGVSSWLVKVCTDTLVKTMVEPRRRCYPLPLVNLRKKAVGGGLSVNVVSANHLVDCSMKNSTCGWQQNKNGSSEEYASGGDVRQTFVEVELGELTRKTNARAGSCPRWDATFNMRLHQEYGIIKFNLYEWVPNNVKHDYITSCEIKVKYVADDSTIFWAVGPQSSVIAKRAESVGQEVEMVLPFEGSDLGELTVRLVMREWQFSDGSRSVNNSYHPGPLQRPIFGSSNLQRRTGRRLKITIMEGRDLAVKDKSGKCDPYVKVQYGKDLYRTRTISHVLDPVWNQKFEFDEIDGGEYLKIKCYSQETFLDEHIGSARVNLEGLVEGSLRDIWVPLEKVDSGELRLQIEAVKTDLEGSKAENGALGSGWIELILIEARDLVAADLRGTSDPYVRVQYGNVKKRTKVVYKTLHPHWNQTLDFSDDGSPLLLHVKDYNALLPTSSIGQCIVEYQGLPPNQMVEKWIPLQGVKKGEIHVKVTRKIPELPMKSSPNHMDSSESPVSKALQICTQMRQIMTKCHSIVDDGDPESLSLTLNEIESLQNEQEEYMLQLEMEQKLLIDKISQLGQEFYRFSPSRTSSSIN</sequence>
<dbReference type="InterPro" id="IPR031468">
    <property type="entry name" value="SMP_LBD"/>
</dbReference>
<feature type="coiled-coil region" evidence="6">
    <location>
        <begin position="778"/>
        <end position="805"/>
    </location>
</feature>
<name>A0AAP0II56_9MAGN</name>
<evidence type="ECO:0000256" key="4">
    <source>
        <dbReference type="ARBA" id="ARBA00023121"/>
    </source>
</evidence>
<dbReference type="EMBL" id="JBBNAF010000009">
    <property type="protein sequence ID" value="KAK9114977.1"/>
    <property type="molecule type" value="Genomic_DNA"/>
</dbReference>
<accession>A0AAP0II56</accession>
<evidence type="ECO:0000256" key="1">
    <source>
        <dbReference type="ARBA" id="ARBA00004370"/>
    </source>
</evidence>
<dbReference type="PANTHER" id="PTHR47264:SF3">
    <property type="entry name" value="SYNAPTOTAGMIN-5 ISOFORM X1"/>
    <property type="match status" value="1"/>
</dbReference>
<gene>
    <name evidence="9" type="ORF">Syun_021774</name>
</gene>
<evidence type="ECO:0000259" key="7">
    <source>
        <dbReference type="PROSITE" id="PS50004"/>
    </source>
</evidence>
<dbReference type="CDD" id="cd00030">
    <property type="entry name" value="C2"/>
    <property type="match status" value="1"/>
</dbReference>
<evidence type="ECO:0000313" key="9">
    <source>
        <dbReference type="EMBL" id="KAK9114977.1"/>
    </source>
</evidence>
<evidence type="ECO:0000313" key="10">
    <source>
        <dbReference type="Proteomes" id="UP001420932"/>
    </source>
</evidence>
<keyword evidence="2" id="KW-0813">Transport</keyword>
<dbReference type="Gene3D" id="2.60.40.150">
    <property type="entry name" value="C2 domain"/>
    <property type="match status" value="3"/>
</dbReference>